<keyword evidence="1" id="KW-0539">Nucleus</keyword>
<sequence>MSGLETGFDSNLPYGTEDESLSANIATHADVLQNNNDDQPLDLQYRTNEDSTDELFNDPTPDTTAVIQDGNDSQQPLNYEQLALDYSEDEGVEQAFDRSWSAHLARKPPPRKKKSPRRSQNSDGDDYASPRTKKPRKSLFGGPVEESGVEEERQEDDNDQNGGAHASGAAKPNLRHRMSSLNLDQDVIQEEDSQDDAPVDLRFGLGSVERHYMPPVSSRAPSEDSFILPPDDQPAYGLRQNIDRVKSYTYVDQDKTGDYDPSNEAKLQAQKEKRAKAAKSAKKKSINKGKGKEKAPKEHIIKCIVRLRFKGFGNVRNYTDDQDNWPAGWSDFDTDDEEAAKEYRNYYRLNTPGVDMQTGVQDPREEVDDLTGYPAARGCMQCRENNQDCSMVEGGTFPCDQCEEDEQDCKLIIPPTEKGRCEQCEADGEAICSFEEDAEQEICDHCYENQYICNPSPPLNYKTPRISLDEHLYGPNRKHISCTFCRSEKKHCSLKKKTDKPPCKYCKKHGIGCNFYDLPKAVVQKQVKSSDKQKAKSGSTRAVPEVSTPNYEIFTAADLADLEEGDDEAMIREPTPEIQMEDEAGNEGMLTKIKTCFAHPVQFNVAIAATEDCNFCEMPMFGFVGHFERTVHVIRWYSGLGYTEVGGGHCGDKGPTTMCTVCTTSRIQIMICPAHEFQRITDDSQDFEVIGDDLLSAEPGSPEVQYQLQRWCSMCFSPATSGCALPQPSLTDEDKECVGCGLRLCDKCLATLQDVYAWNMDTMVEDMDLHPKISEEDEATGELEGKPRADVGFLSIRGLIMKTLEAEGGGAMEVEADM</sequence>
<dbReference type="PROSITE" id="PS00463">
    <property type="entry name" value="ZN2_CY6_FUNGAL_1"/>
    <property type="match status" value="1"/>
</dbReference>
<feature type="region of interest" description="Disordered" evidence="2">
    <location>
        <begin position="1"/>
        <end position="21"/>
    </location>
</feature>
<proteinExistence type="predicted"/>
<dbReference type="GO" id="GO:0000981">
    <property type="term" value="F:DNA-binding transcription factor activity, RNA polymerase II-specific"/>
    <property type="evidence" value="ECO:0007669"/>
    <property type="project" value="InterPro"/>
</dbReference>
<dbReference type="InterPro" id="IPR036864">
    <property type="entry name" value="Zn2-C6_fun-type_DNA-bd_sf"/>
</dbReference>
<evidence type="ECO:0000256" key="1">
    <source>
        <dbReference type="ARBA" id="ARBA00023242"/>
    </source>
</evidence>
<accession>A0A6A5QN89</accession>
<feature type="domain" description="Zn(2)-C6 fungal-type" evidence="3">
    <location>
        <begin position="481"/>
        <end position="515"/>
    </location>
</feature>
<reference evidence="4" key="1">
    <citation type="journal article" date="2020" name="Stud. Mycol.">
        <title>101 Dothideomycetes genomes: a test case for predicting lifestyles and emergence of pathogens.</title>
        <authorList>
            <person name="Haridas S."/>
            <person name="Albert R."/>
            <person name="Binder M."/>
            <person name="Bloem J."/>
            <person name="Labutti K."/>
            <person name="Salamov A."/>
            <person name="Andreopoulos B."/>
            <person name="Baker S."/>
            <person name="Barry K."/>
            <person name="Bills G."/>
            <person name="Bluhm B."/>
            <person name="Cannon C."/>
            <person name="Castanera R."/>
            <person name="Culley D."/>
            <person name="Daum C."/>
            <person name="Ezra D."/>
            <person name="Gonzalez J."/>
            <person name="Henrissat B."/>
            <person name="Kuo A."/>
            <person name="Liang C."/>
            <person name="Lipzen A."/>
            <person name="Lutzoni F."/>
            <person name="Magnuson J."/>
            <person name="Mondo S."/>
            <person name="Nolan M."/>
            <person name="Ohm R."/>
            <person name="Pangilinan J."/>
            <person name="Park H.-J."/>
            <person name="Ramirez L."/>
            <person name="Alfaro M."/>
            <person name="Sun H."/>
            <person name="Tritt A."/>
            <person name="Yoshinaga Y."/>
            <person name="Zwiers L.-H."/>
            <person name="Turgeon B."/>
            <person name="Goodwin S."/>
            <person name="Spatafora J."/>
            <person name="Crous P."/>
            <person name="Grigoriev I."/>
        </authorList>
    </citation>
    <scope>NUCLEOTIDE SEQUENCE</scope>
    <source>
        <strain evidence="4">HMLAC05119</strain>
    </source>
</reference>
<dbReference type="EMBL" id="ML979135">
    <property type="protein sequence ID" value="KAF1917115.1"/>
    <property type="molecule type" value="Genomic_DNA"/>
</dbReference>
<dbReference type="InterPro" id="IPR001138">
    <property type="entry name" value="Zn2Cys6_DnaBD"/>
</dbReference>
<evidence type="ECO:0000313" key="4">
    <source>
        <dbReference type="EMBL" id="KAF1917115.1"/>
    </source>
</evidence>
<feature type="compositionally biased region" description="Basic residues" evidence="2">
    <location>
        <begin position="273"/>
        <end position="289"/>
    </location>
</feature>
<name>A0A6A5QN89_AMPQU</name>
<feature type="region of interest" description="Disordered" evidence="2">
    <location>
        <begin position="253"/>
        <end position="293"/>
    </location>
</feature>
<keyword evidence="5" id="KW-1185">Reference proteome</keyword>
<feature type="compositionally biased region" description="Basic residues" evidence="2">
    <location>
        <begin position="104"/>
        <end position="117"/>
    </location>
</feature>
<feature type="compositionally biased region" description="Polar residues" evidence="2">
    <location>
        <begin position="60"/>
        <end position="78"/>
    </location>
</feature>
<feature type="region of interest" description="Disordered" evidence="2">
    <location>
        <begin position="214"/>
        <end position="235"/>
    </location>
</feature>
<dbReference type="CDD" id="cd00067">
    <property type="entry name" value="GAL4"/>
    <property type="match status" value="1"/>
</dbReference>
<gene>
    <name evidence="4" type="ORF">BDU57DRAFT_448984</name>
</gene>
<dbReference type="OrthoDB" id="5303703at2759"/>
<dbReference type="AlphaFoldDB" id="A0A6A5QN89"/>
<dbReference type="PROSITE" id="PS50048">
    <property type="entry name" value="ZN2_CY6_FUNGAL_2"/>
    <property type="match status" value="1"/>
</dbReference>
<dbReference type="Proteomes" id="UP000800096">
    <property type="component" value="Unassembled WGS sequence"/>
</dbReference>
<evidence type="ECO:0000313" key="5">
    <source>
        <dbReference type="Proteomes" id="UP000800096"/>
    </source>
</evidence>
<feature type="compositionally biased region" description="Acidic residues" evidence="2">
    <location>
        <begin position="187"/>
        <end position="198"/>
    </location>
</feature>
<feature type="compositionally biased region" description="Acidic residues" evidence="2">
    <location>
        <begin position="147"/>
        <end position="159"/>
    </location>
</feature>
<evidence type="ECO:0000259" key="3">
    <source>
        <dbReference type="PROSITE" id="PS50048"/>
    </source>
</evidence>
<dbReference type="GO" id="GO:0008270">
    <property type="term" value="F:zinc ion binding"/>
    <property type="evidence" value="ECO:0007669"/>
    <property type="project" value="InterPro"/>
</dbReference>
<protein>
    <recommendedName>
        <fullName evidence="3">Zn(2)-C6 fungal-type domain-containing protein</fullName>
    </recommendedName>
</protein>
<feature type="region of interest" description="Disordered" evidence="2">
    <location>
        <begin position="33"/>
        <end position="199"/>
    </location>
</feature>
<dbReference type="SUPFAM" id="SSF57701">
    <property type="entry name" value="Zn2/Cys6 DNA-binding domain"/>
    <property type="match status" value="1"/>
</dbReference>
<organism evidence="4 5">
    <name type="scientific">Ampelomyces quisqualis</name>
    <name type="common">Powdery mildew agent</name>
    <dbReference type="NCBI Taxonomy" id="50730"/>
    <lineage>
        <taxon>Eukaryota</taxon>
        <taxon>Fungi</taxon>
        <taxon>Dikarya</taxon>
        <taxon>Ascomycota</taxon>
        <taxon>Pezizomycotina</taxon>
        <taxon>Dothideomycetes</taxon>
        <taxon>Pleosporomycetidae</taxon>
        <taxon>Pleosporales</taxon>
        <taxon>Pleosporineae</taxon>
        <taxon>Phaeosphaeriaceae</taxon>
        <taxon>Ampelomyces</taxon>
    </lineage>
</organism>
<evidence type="ECO:0000256" key="2">
    <source>
        <dbReference type="SAM" id="MobiDB-lite"/>
    </source>
</evidence>